<protein>
    <recommendedName>
        <fullName evidence="4">Type I restriction modification DNA specificity domain-containing protein</fullName>
    </recommendedName>
</protein>
<dbReference type="GO" id="GO:0009307">
    <property type="term" value="P:DNA restriction-modification system"/>
    <property type="evidence" value="ECO:0007669"/>
    <property type="project" value="UniProtKB-KW"/>
</dbReference>
<evidence type="ECO:0000313" key="5">
    <source>
        <dbReference type="EMBL" id="PNG19187.1"/>
    </source>
</evidence>
<comment type="caution">
    <text evidence="5">The sequence shown here is derived from an EMBL/GenBank/DDBJ whole genome shotgun (WGS) entry which is preliminary data.</text>
</comment>
<evidence type="ECO:0000313" key="6">
    <source>
        <dbReference type="Proteomes" id="UP000235943"/>
    </source>
</evidence>
<evidence type="ECO:0000259" key="4">
    <source>
        <dbReference type="Pfam" id="PF01420"/>
    </source>
</evidence>
<evidence type="ECO:0000256" key="2">
    <source>
        <dbReference type="ARBA" id="ARBA00022747"/>
    </source>
</evidence>
<dbReference type="PANTHER" id="PTHR30408:SF12">
    <property type="entry name" value="TYPE I RESTRICTION ENZYME MJAVIII SPECIFICITY SUBUNIT"/>
    <property type="match status" value="1"/>
</dbReference>
<dbReference type="InterPro" id="IPR044946">
    <property type="entry name" value="Restrct_endonuc_typeI_TRD_sf"/>
</dbReference>
<gene>
    <name evidence="5" type="ORF">C1J00_27090</name>
</gene>
<sequence>MGKTLGDICELIVDSEHKTAPSANPGTTYGYSIGTPHIRNGRILFDTAIPVDEKTYSEWTERETPQEGDLILTREAPVGQVGRIDAGQRVCLRQRTVLLRPASEHVNSRYLLYALMAPPIQDRMHARAAGSTVPHLNIKDVRSLDIGRIPAMTEQRAIAEVLGVLDDKIAVNERIAETAMELAQARYALTPATAQTRIGDIATVFDGPHATPQKTPHGPWFLSISSLKGGVLDLAESAHLSDIDFPRWTKRVQPQEGDVLFSYETRLGEAALMPAGIRACLGRRMGLLRPRSTSVNGALLLHAYLSCEFQEEIRRRTVHGATVDRIPLKEMPSWPISLPADNDRQDLVAALNALHTEITHTADENRVLTELRDTLLPQLVTGKLRIKDAEQAVEDAV</sequence>
<comment type="similarity">
    <text evidence="1">Belongs to the type-I restriction system S methylase family.</text>
</comment>
<proteinExistence type="inferred from homology"/>
<dbReference type="RefSeq" id="WP_102911639.1">
    <property type="nucleotide sequence ID" value="NZ_POUC01000238.1"/>
</dbReference>
<dbReference type="SUPFAM" id="SSF116734">
    <property type="entry name" value="DNA methylase specificity domain"/>
    <property type="match status" value="2"/>
</dbReference>
<evidence type="ECO:0000256" key="3">
    <source>
        <dbReference type="ARBA" id="ARBA00023125"/>
    </source>
</evidence>
<dbReference type="InterPro" id="IPR052021">
    <property type="entry name" value="Type-I_RS_S_subunit"/>
</dbReference>
<accession>A0A2N8TJI5</accession>
<name>A0A2N8TJI5_9ACTN</name>
<dbReference type="InterPro" id="IPR000055">
    <property type="entry name" value="Restrct_endonuc_typeI_TRD"/>
</dbReference>
<reference evidence="5 6" key="1">
    <citation type="submission" date="2018-01" db="EMBL/GenBank/DDBJ databases">
        <title>Draft genome sequence of Streptomyces sp. 13K301.</title>
        <authorList>
            <person name="Sahin N."/>
            <person name="Saygin H."/>
            <person name="Ay H."/>
        </authorList>
    </citation>
    <scope>NUCLEOTIDE SEQUENCE [LARGE SCALE GENOMIC DNA]</scope>
    <source>
        <strain evidence="5 6">13K301</strain>
    </source>
</reference>
<dbReference type="OrthoDB" id="9798929at2"/>
<organism evidence="5 6">
    <name type="scientific">Streptomyces cahuitamycinicus</name>
    <dbReference type="NCBI Taxonomy" id="2070367"/>
    <lineage>
        <taxon>Bacteria</taxon>
        <taxon>Bacillati</taxon>
        <taxon>Actinomycetota</taxon>
        <taxon>Actinomycetes</taxon>
        <taxon>Kitasatosporales</taxon>
        <taxon>Streptomycetaceae</taxon>
        <taxon>Streptomyces</taxon>
    </lineage>
</organism>
<dbReference type="EMBL" id="POUC01000238">
    <property type="protein sequence ID" value="PNG19187.1"/>
    <property type="molecule type" value="Genomic_DNA"/>
</dbReference>
<dbReference type="PANTHER" id="PTHR30408">
    <property type="entry name" value="TYPE-1 RESTRICTION ENZYME ECOKI SPECIFICITY PROTEIN"/>
    <property type="match status" value="1"/>
</dbReference>
<keyword evidence="3" id="KW-0238">DNA-binding</keyword>
<keyword evidence="2" id="KW-0680">Restriction system</keyword>
<evidence type="ECO:0000256" key="1">
    <source>
        <dbReference type="ARBA" id="ARBA00010923"/>
    </source>
</evidence>
<dbReference type="Gene3D" id="3.90.220.20">
    <property type="entry name" value="DNA methylase specificity domains"/>
    <property type="match status" value="2"/>
</dbReference>
<keyword evidence="6" id="KW-1185">Reference proteome</keyword>
<dbReference type="GO" id="GO:0003677">
    <property type="term" value="F:DNA binding"/>
    <property type="evidence" value="ECO:0007669"/>
    <property type="project" value="UniProtKB-KW"/>
</dbReference>
<dbReference type="Proteomes" id="UP000235943">
    <property type="component" value="Unassembled WGS sequence"/>
</dbReference>
<feature type="domain" description="Type I restriction modification DNA specificity" evidence="4">
    <location>
        <begin position="3"/>
        <end position="176"/>
    </location>
</feature>
<dbReference type="Pfam" id="PF01420">
    <property type="entry name" value="Methylase_S"/>
    <property type="match status" value="1"/>
</dbReference>
<dbReference type="AlphaFoldDB" id="A0A2N8TJI5"/>